<evidence type="ECO:0000313" key="1">
    <source>
        <dbReference type="EMBL" id="KYC39658.1"/>
    </source>
</evidence>
<name>A0A139X4P5_9CYAN</name>
<gene>
    <name evidence="1" type="ORF">WA1_30435</name>
</gene>
<dbReference type="AlphaFoldDB" id="A0A139X4P5"/>
<dbReference type="Proteomes" id="UP000076925">
    <property type="component" value="Unassembled WGS sequence"/>
</dbReference>
<reference evidence="1 2" key="1">
    <citation type="journal article" date="2013" name="Genome Biol. Evol.">
        <title>Genomes of Stigonematalean cyanobacteria (subsection V) and the evolution of oxygenic photosynthesis from prokaryotes to plastids.</title>
        <authorList>
            <person name="Dagan T."/>
            <person name="Roettger M."/>
            <person name="Stucken K."/>
            <person name="Landan G."/>
            <person name="Koch R."/>
            <person name="Major P."/>
            <person name="Gould S.B."/>
            <person name="Goremykin V.V."/>
            <person name="Rippka R."/>
            <person name="Tandeau de Marsac N."/>
            <person name="Gugger M."/>
            <person name="Lockhart P.J."/>
            <person name="Allen J.F."/>
            <person name="Brune I."/>
            <person name="Maus I."/>
            <person name="Puhler A."/>
            <person name="Martin W.F."/>
        </authorList>
    </citation>
    <scope>NUCLEOTIDE SEQUENCE [LARGE SCALE GENOMIC DNA]</scope>
    <source>
        <strain evidence="1 2">PCC 7110</strain>
    </source>
</reference>
<organism evidence="1 2">
    <name type="scientific">Scytonema hofmannii PCC 7110</name>
    <dbReference type="NCBI Taxonomy" id="128403"/>
    <lineage>
        <taxon>Bacteria</taxon>
        <taxon>Bacillati</taxon>
        <taxon>Cyanobacteriota</taxon>
        <taxon>Cyanophyceae</taxon>
        <taxon>Nostocales</taxon>
        <taxon>Scytonemataceae</taxon>
        <taxon>Scytonema</taxon>
    </lineage>
</organism>
<keyword evidence="2" id="KW-1185">Reference proteome</keyword>
<comment type="caution">
    <text evidence="1">The sequence shown here is derived from an EMBL/GenBank/DDBJ whole genome shotgun (WGS) entry which is preliminary data.</text>
</comment>
<proteinExistence type="predicted"/>
<sequence length="69" mass="7997">MGLVRVNKARKARLKLKSGKENIKTLTPEQVQQVTTRAFLLKKYFNIYVVDSVYNVKLPVGKSFSHFNR</sequence>
<protein>
    <submittedName>
        <fullName evidence="1">Uncharacterized protein</fullName>
    </submittedName>
</protein>
<accession>A0A139X4P5</accession>
<dbReference type="EMBL" id="ANNX02000033">
    <property type="protein sequence ID" value="KYC39658.1"/>
    <property type="molecule type" value="Genomic_DNA"/>
</dbReference>
<evidence type="ECO:0000313" key="2">
    <source>
        <dbReference type="Proteomes" id="UP000076925"/>
    </source>
</evidence>